<evidence type="ECO:0000313" key="2">
    <source>
        <dbReference type="Proteomes" id="UP000031668"/>
    </source>
</evidence>
<gene>
    <name evidence="1" type="ORF">RF11_12161</name>
</gene>
<comment type="caution">
    <text evidence="1">The sequence shown here is derived from an EMBL/GenBank/DDBJ whole genome shotgun (WGS) entry which is preliminary data.</text>
</comment>
<name>A0A0C2MMT5_THEKT</name>
<protein>
    <submittedName>
        <fullName evidence="1">Uncharacterized protein</fullName>
    </submittedName>
</protein>
<keyword evidence="2" id="KW-1185">Reference proteome</keyword>
<reference evidence="1 2" key="1">
    <citation type="journal article" date="2014" name="Genome Biol. Evol.">
        <title>The genome of the myxosporean Thelohanellus kitauei shows adaptations to nutrient acquisition within its fish host.</title>
        <authorList>
            <person name="Yang Y."/>
            <person name="Xiong J."/>
            <person name="Zhou Z."/>
            <person name="Huo F."/>
            <person name="Miao W."/>
            <person name="Ran C."/>
            <person name="Liu Y."/>
            <person name="Zhang J."/>
            <person name="Feng J."/>
            <person name="Wang M."/>
            <person name="Wang M."/>
            <person name="Wang L."/>
            <person name="Yao B."/>
        </authorList>
    </citation>
    <scope>NUCLEOTIDE SEQUENCE [LARGE SCALE GENOMIC DNA]</scope>
    <source>
        <strain evidence="1">Wuqing</strain>
    </source>
</reference>
<evidence type="ECO:0000313" key="1">
    <source>
        <dbReference type="EMBL" id="KII62956.1"/>
    </source>
</evidence>
<organism evidence="1 2">
    <name type="scientific">Thelohanellus kitauei</name>
    <name type="common">Myxosporean</name>
    <dbReference type="NCBI Taxonomy" id="669202"/>
    <lineage>
        <taxon>Eukaryota</taxon>
        <taxon>Metazoa</taxon>
        <taxon>Cnidaria</taxon>
        <taxon>Myxozoa</taxon>
        <taxon>Myxosporea</taxon>
        <taxon>Bivalvulida</taxon>
        <taxon>Platysporina</taxon>
        <taxon>Myxobolidae</taxon>
        <taxon>Thelohanellus</taxon>
    </lineage>
</organism>
<dbReference type="AlphaFoldDB" id="A0A0C2MMT5"/>
<sequence length="120" mass="13672">MESGHIIRDFMLNLKRIEGSNEDEREKGAQWMNELTFSEHLWKVKLSQILNDILSINPKPSKSWSSAVDDCFPVKTATILMGKLFSNRIVVTDRGGKITDIRSKILHDSESIDKIIVNSN</sequence>
<proteinExistence type="predicted"/>
<dbReference type="EMBL" id="JWZT01004836">
    <property type="protein sequence ID" value="KII62956.1"/>
    <property type="molecule type" value="Genomic_DNA"/>
</dbReference>
<dbReference type="Proteomes" id="UP000031668">
    <property type="component" value="Unassembled WGS sequence"/>
</dbReference>
<accession>A0A0C2MMT5</accession>